<keyword evidence="5 11" id="KW-0808">Transferase</keyword>
<dbReference type="SUPFAM" id="SSF46767">
    <property type="entry name" value="Methylated DNA-protein cysteine methyltransferase, C-terminal domain"/>
    <property type="match status" value="1"/>
</dbReference>
<evidence type="ECO:0000259" key="10">
    <source>
        <dbReference type="Pfam" id="PF02870"/>
    </source>
</evidence>
<dbReference type="AlphaFoldDB" id="A0A2K8P4E2"/>
<evidence type="ECO:0000259" key="9">
    <source>
        <dbReference type="Pfam" id="PF01035"/>
    </source>
</evidence>
<evidence type="ECO:0000256" key="1">
    <source>
        <dbReference type="ARBA" id="ARBA00001286"/>
    </source>
</evidence>
<dbReference type="CDD" id="cd06445">
    <property type="entry name" value="ATase"/>
    <property type="match status" value="1"/>
</dbReference>
<comment type="catalytic activity">
    <reaction evidence="1">
        <text>a 4-O-methyl-thymidine in DNA + L-cysteinyl-[protein] = a thymidine in DNA + S-methyl-L-cysteinyl-[protein]</text>
        <dbReference type="Rhea" id="RHEA:53428"/>
        <dbReference type="Rhea" id="RHEA-COMP:10131"/>
        <dbReference type="Rhea" id="RHEA-COMP:10132"/>
        <dbReference type="Rhea" id="RHEA-COMP:13555"/>
        <dbReference type="Rhea" id="RHEA-COMP:13556"/>
        <dbReference type="ChEBI" id="CHEBI:29950"/>
        <dbReference type="ChEBI" id="CHEBI:82612"/>
        <dbReference type="ChEBI" id="CHEBI:137386"/>
        <dbReference type="ChEBI" id="CHEBI:137387"/>
        <dbReference type="EC" id="2.1.1.63"/>
    </reaction>
</comment>
<protein>
    <recommendedName>
        <fullName evidence="3">methylated-DNA--[protein]-cysteine S-methyltransferase</fullName>
        <ecNumber evidence="3">2.1.1.63</ecNumber>
    </recommendedName>
</protein>
<gene>
    <name evidence="11" type="ORF">MTABA_v1c04230</name>
</gene>
<reference evidence="11 12" key="1">
    <citation type="submission" date="2017-11" db="EMBL/GenBank/DDBJ databases">
        <title>Genome sequence of Mesoplasma tabanidae BARC 857 (ATCC 49584).</title>
        <authorList>
            <person name="Lo W.-S."/>
            <person name="Kuo C.-H."/>
        </authorList>
    </citation>
    <scope>NUCLEOTIDE SEQUENCE [LARGE SCALE GENOMIC DNA]</scope>
    <source>
        <strain evidence="11 12">BARC 857</strain>
    </source>
</reference>
<evidence type="ECO:0000256" key="8">
    <source>
        <dbReference type="ARBA" id="ARBA00049348"/>
    </source>
</evidence>
<evidence type="ECO:0000313" key="11">
    <source>
        <dbReference type="EMBL" id="ATZ21622.1"/>
    </source>
</evidence>
<evidence type="ECO:0000256" key="5">
    <source>
        <dbReference type="ARBA" id="ARBA00022679"/>
    </source>
</evidence>
<sequence length="173" mass="20007">MQQRTKIFKQHIDTDLGQMIVISDEKKLFLLEFADKKNLNEEILTLENEFNCKVEEKITKISKKIDKEIKLYFKGELKEFETPFLMRGTKFQKLVWSELLKIPYGKTISYKELATRIGNDKASRAVANANAKNKIVVLIPCHRIINTNKGLGGYSCGIEKKQKLLALENQKNK</sequence>
<dbReference type="Pfam" id="PF01035">
    <property type="entry name" value="DNA_binding_1"/>
    <property type="match status" value="1"/>
</dbReference>
<evidence type="ECO:0000313" key="12">
    <source>
        <dbReference type="Proteomes" id="UP000232223"/>
    </source>
</evidence>
<dbReference type="InterPro" id="IPR001497">
    <property type="entry name" value="MethylDNA_cys_MeTrfase_AS"/>
</dbReference>
<dbReference type="PROSITE" id="PS00374">
    <property type="entry name" value="MGMT"/>
    <property type="match status" value="1"/>
</dbReference>
<dbReference type="PANTHER" id="PTHR10815:SF5">
    <property type="entry name" value="METHYLATED-DNA--PROTEIN-CYSTEINE METHYLTRANSFERASE"/>
    <property type="match status" value="1"/>
</dbReference>
<dbReference type="OrthoDB" id="9802228at2"/>
<dbReference type="GO" id="GO:0032259">
    <property type="term" value="P:methylation"/>
    <property type="evidence" value="ECO:0007669"/>
    <property type="project" value="UniProtKB-KW"/>
</dbReference>
<proteinExistence type="inferred from homology"/>
<dbReference type="Proteomes" id="UP000232223">
    <property type="component" value="Chromosome"/>
</dbReference>
<evidence type="ECO:0000256" key="2">
    <source>
        <dbReference type="ARBA" id="ARBA00008711"/>
    </source>
</evidence>
<dbReference type="InterPro" id="IPR008332">
    <property type="entry name" value="MethylG_MeTrfase_N"/>
</dbReference>
<comment type="similarity">
    <text evidence="2">Belongs to the MGMT family.</text>
</comment>
<evidence type="ECO:0000256" key="4">
    <source>
        <dbReference type="ARBA" id="ARBA00022603"/>
    </source>
</evidence>
<dbReference type="InterPro" id="IPR036217">
    <property type="entry name" value="MethylDNA_cys_MeTrfase_DNAb"/>
</dbReference>
<dbReference type="Gene3D" id="3.30.160.70">
    <property type="entry name" value="Methylated DNA-protein cysteine methyltransferase domain"/>
    <property type="match status" value="1"/>
</dbReference>
<keyword evidence="4 11" id="KW-0489">Methyltransferase</keyword>
<feature type="domain" description="Methylated-DNA-[protein]-cysteine S-methyltransferase DNA binding" evidence="9">
    <location>
        <begin position="90"/>
        <end position="169"/>
    </location>
</feature>
<dbReference type="EC" id="2.1.1.63" evidence="3"/>
<dbReference type="InterPro" id="IPR036631">
    <property type="entry name" value="MGMT_N_sf"/>
</dbReference>
<evidence type="ECO:0000256" key="7">
    <source>
        <dbReference type="ARBA" id="ARBA00023204"/>
    </source>
</evidence>
<dbReference type="Pfam" id="PF02870">
    <property type="entry name" value="Methyltransf_1N"/>
    <property type="match status" value="1"/>
</dbReference>
<dbReference type="RefSeq" id="WP_100679558.1">
    <property type="nucleotide sequence ID" value="NZ_CP024969.1"/>
</dbReference>
<keyword evidence="7" id="KW-0234">DNA repair</keyword>
<dbReference type="EMBL" id="CP024969">
    <property type="protein sequence ID" value="ATZ21622.1"/>
    <property type="molecule type" value="Genomic_DNA"/>
</dbReference>
<comment type="catalytic activity">
    <reaction evidence="8">
        <text>a 6-O-methyl-2'-deoxyguanosine in DNA + L-cysteinyl-[protein] = S-methyl-L-cysteinyl-[protein] + a 2'-deoxyguanosine in DNA</text>
        <dbReference type="Rhea" id="RHEA:24000"/>
        <dbReference type="Rhea" id="RHEA-COMP:10131"/>
        <dbReference type="Rhea" id="RHEA-COMP:10132"/>
        <dbReference type="Rhea" id="RHEA-COMP:11367"/>
        <dbReference type="Rhea" id="RHEA-COMP:11368"/>
        <dbReference type="ChEBI" id="CHEBI:29950"/>
        <dbReference type="ChEBI" id="CHEBI:82612"/>
        <dbReference type="ChEBI" id="CHEBI:85445"/>
        <dbReference type="ChEBI" id="CHEBI:85448"/>
        <dbReference type="EC" id="2.1.1.63"/>
    </reaction>
</comment>
<dbReference type="InterPro" id="IPR014048">
    <property type="entry name" value="MethylDNA_cys_MeTrfase_DNA-bd"/>
</dbReference>
<dbReference type="FunFam" id="1.10.10.10:FF:000214">
    <property type="entry name" value="Methylated-DNA--protein-cysteine methyltransferase"/>
    <property type="match status" value="1"/>
</dbReference>
<evidence type="ECO:0000256" key="3">
    <source>
        <dbReference type="ARBA" id="ARBA00011918"/>
    </source>
</evidence>
<keyword evidence="6" id="KW-0227">DNA damage</keyword>
<dbReference type="GO" id="GO:0003908">
    <property type="term" value="F:methylated-DNA-[protein]-cysteine S-methyltransferase activity"/>
    <property type="evidence" value="ECO:0007669"/>
    <property type="project" value="UniProtKB-EC"/>
</dbReference>
<dbReference type="SUPFAM" id="SSF53155">
    <property type="entry name" value="Methylated DNA-protein cysteine methyltransferase domain"/>
    <property type="match status" value="1"/>
</dbReference>
<dbReference type="GO" id="GO:0006281">
    <property type="term" value="P:DNA repair"/>
    <property type="evidence" value="ECO:0007669"/>
    <property type="project" value="UniProtKB-KW"/>
</dbReference>
<evidence type="ECO:0000256" key="6">
    <source>
        <dbReference type="ARBA" id="ARBA00022763"/>
    </source>
</evidence>
<dbReference type="InterPro" id="IPR036388">
    <property type="entry name" value="WH-like_DNA-bd_sf"/>
</dbReference>
<feature type="domain" description="Methylguanine DNA methyltransferase ribonuclease-like" evidence="10">
    <location>
        <begin position="9"/>
        <end position="84"/>
    </location>
</feature>
<accession>A0A2K8P4E2</accession>
<organism evidence="11 12">
    <name type="scientific">Mesoplasma tabanidae</name>
    <dbReference type="NCBI Taxonomy" id="219745"/>
    <lineage>
        <taxon>Bacteria</taxon>
        <taxon>Bacillati</taxon>
        <taxon>Mycoplasmatota</taxon>
        <taxon>Mollicutes</taxon>
        <taxon>Entomoplasmatales</taxon>
        <taxon>Entomoplasmataceae</taxon>
        <taxon>Mesoplasma</taxon>
    </lineage>
</organism>
<dbReference type="KEGG" id="mtab:MTABA_v1c04230"/>
<dbReference type="NCBIfam" id="TIGR00589">
    <property type="entry name" value="ogt"/>
    <property type="match status" value="1"/>
</dbReference>
<keyword evidence="12" id="KW-1185">Reference proteome</keyword>
<name>A0A2K8P4E2_9MOLU</name>
<dbReference type="Gene3D" id="1.10.10.10">
    <property type="entry name" value="Winged helix-like DNA-binding domain superfamily/Winged helix DNA-binding domain"/>
    <property type="match status" value="1"/>
</dbReference>
<dbReference type="PANTHER" id="PTHR10815">
    <property type="entry name" value="METHYLATED-DNA--PROTEIN-CYSTEINE METHYLTRANSFERASE"/>
    <property type="match status" value="1"/>
</dbReference>